<gene>
    <name evidence="8" type="ORF">H9X71_12270</name>
</gene>
<keyword evidence="6" id="KW-0472">Membrane</keyword>
<sequence length="316" mass="32877">MPGVETQEVDNLAHGDISGSVGNPSDPTRPPAPGMDRLPTRRELRAAENAKAVRPRRDSASRTLATPAPRMTPAPAAGRSRRTKAANAVVMTFVTGVIGVMALPAYASTASLGHPTANVAGTSLQDYTAANAQVVNADDATSAPVEEGFTATSVAELNAQKAAAAQAALAEQRRTQLASTATSYTGASATQIAQNPIYQGSSSSAGGVASVARQYLGVPYVFGGETPAGFDCSGLVKYVFAQFGLNLPHSVRAQHNAGTVVSREDARPGDIVVWNDFSHDGIYTGNGIFIDAPKPGDHVKERPIWSTNVHFVRLLG</sequence>
<organism evidence="8 9">
    <name type="scientific">Clavibacter zhangzhiyongii</name>
    <dbReference type="NCBI Taxonomy" id="2768071"/>
    <lineage>
        <taxon>Bacteria</taxon>
        <taxon>Bacillati</taxon>
        <taxon>Actinomycetota</taxon>
        <taxon>Actinomycetes</taxon>
        <taxon>Micrococcales</taxon>
        <taxon>Microbacteriaceae</taxon>
        <taxon>Clavibacter</taxon>
    </lineage>
</organism>
<accession>A0A7L7Z0Y5</accession>
<comment type="similarity">
    <text evidence="1">Belongs to the peptidase C40 family.</text>
</comment>
<evidence type="ECO:0000313" key="9">
    <source>
        <dbReference type="Proteomes" id="UP000516660"/>
    </source>
</evidence>
<feature type="compositionally biased region" description="Low complexity" evidence="5">
    <location>
        <begin position="62"/>
        <end position="78"/>
    </location>
</feature>
<evidence type="ECO:0000256" key="1">
    <source>
        <dbReference type="ARBA" id="ARBA00007074"/>
    </source>
</evidence>
<dbReference type="PROSITE" id="PS51935">
    <property type="entry name" value="NLPC_P60"/>
    <property type="match status" value="1"/>
</dbReference>
<dbReference type="Pfam" id="PF00877">
    <property type="entry name" value="NLPC_P60"/>
    <property type="match status" value="1"/>
</dbReference>
<keyword evidence="6" id="KW-1133">Transmembrane helix</keyword>
<keyword evidence="4" id="KW-0788">Thiol protease</keyword>
<evidence type="ECO:0000259" key="7">
    <source>
        <dbReference type="PROSITE" id="PS51935"/>
    </source>
</evidence>
<feature type="domain" description="NlpC/P60" evidence="7">
    <location>
        <begin position="202"/>
        <end position="316"/>
    </location>
</feature>
<dbReference type="Proteomes" id="UP000516660">
    <property type="component" value="Chromosome"/>
</dbReference>
<protein>
    <submittedName>
        <fullName evidence="8">C40 family peptidase</fullName>
    </submittedName>
</protein>
<dbReference type="PANTHER" id="PTHR47053">
    <property type="entry name" value="MUREIN DD-ENDOPEPTIDASE MEPH-RELATED"/>
    <property type="match status" value="1"/>
</dbReference>
<evidence type="ECO:0000256" key="3">
    <source>
        <dbReference type="ARBA" id="ARBA00022801"/>
    </source>
</evidence>
<dbReference type="EMBL" id="CP061274">
    <property type="protein sequence ID" value="QOD43356.1"/>
    <property type="molecule type" value="Genomic_DNA"/>
</dbReference>
<reference evidence="8 9" key="1">
    <citation type="submission" date="2020-08" db="EMBL/GenBank/DDBJ databases">
        <title>Description of Clavibacter zhangzhiyonge sp. nov., a phytopathogenic actinobacterium isolated from barley seeds, causing leaf brown spot and decline.</title>
        <authorList>
            <person name="Tian Q."/>
            <person name="Chuan J."/>
            <person name="Zhao W."/>
            <person name="Li X."/>
        </authorList>
    </citation>
    <scope>NUCLEOTIDE SEQUENCE [LARGE SCALE GENOMIC DNA]</scope>
    <source>
        <strain evidence="8 9">DM1</strain>
    </source>
</reference>
<dbReference type="InterPro" id="IPR051202">
    <property type="entry name" value="Peptidase_C40"/>
</dbReference>
<evidence type="ECO:0000256" key="4">
    <source>
        <dbReference type="ARBA" id="ARBA00022807"/>
    </source>
</evidence>
<dbReference type="GO" id="GO:0006508">
    <property type="term" value="P:proteolysis"/>
    <property type="evidence" value="ECO:0007669"/>
    <property type="project" value="UniProtKB-KW"/>
</dbReference>
<feature type="transmembrane region" description="Helical" evidence="6">
    <location>
        <begin position="88"/>
        <end position="107"/>
    </location>
</feature>
<dbReference type="AlphaFoldDB" id="A0A7L7Z0Y5"/>
<keyword evidence="9" id="KW-1185">Reference proteome</keyword>
<feature type="region of interest" description="Disordered" evidence="5">
    <location>
        <begin position="1"/>
        <end position="83"/>
    </location>
</feature>
<keyword evidence="6" id="KW-0812">Transmembrane</keyword>
<evidence type="ECO:0000313" key="8">
    <source>
        <dbReference type="EMBL" id="QOD43356.1"/>
    </source>
</evidence>
<dbReference type="Gene3D" id="3.90.1720.10">
    <property type="entry name" value="endopeptidase domain like (from Nostoc punctiforme)"/>
    <property type="match status" value="1"/>
</dbReference>
<evidence type="ECO:0000256" key="6">
    <source>
        <dbReference type="SAM" id="Phobius"/>
    </source>
</evidence>
<dbReference type="SUPFAM" id="SSF54001">
    <property type="entry name" value="Cysteine proteinases"/>
    <property type="match status" value="1"/>
</dbReference>
<dbReference type="InterPro" id="IPR000064">
    <property type="entry name" value="NLP_P60_dom"/>
</dbReference>
<keyword evidence="3" id="KW-0378">Hydrolase</keyword>
<dbReference type="PANTHER" id="PTHR47053:SF1">
    <property type="entry name" value="MUREIN DD-ENDOPEPTIDASE MEPH-RELATED"/>
    <property type="match status" value="1"/>
</dbReference>
<proteinExistence type="inferred from homology"/>
<evidence type="ECO:0000256" key="2">
    <source>
        <dbReference type="ARBA" id="ARBA00022670"/>
    </source>
</evidence>
<feature type="compositionally biased region" description="Basic and acidic residues" evidence="5">
    <location>
        <begin position="38"/>
        <end position="48"/>
    </location>
</feature>
<name>A0A7L7Z0Y5_9MICO</name>
<dbReference type="GO" id="GO:0008234">
    <property type="term" value="F:cysteine-type peptidase activity"/>
    <property type="evidence" value="ECO:0007669"/>
    <property type="project" value="UniProtKB-KW"/>
</dbReference>
<keyword evidence="2" id="KW-0645">Protease</keyword>
<evidence type="ECO:0000256" key="5">
    <source>
        <dbReference type="SAM" id="MobiDB-lite"/>
    </source>
</evidence>
<dbReference type="KEGG" id="czh:H9X71_12270"/>
<dbReference type="InterPro" id="IPR038765">
    <property type="entry name" value="Papain-like_cys_pep_sf"/>
</dbReference>